<feature type="disulfide bond" evidence="4">
    <location>
        <begin position="129"/>
        <end position="138"/>
    </location>
</feature>
<evidence type="ECO:0000256" key="5">
    <source>
        <dbReference type="SAM" id="MobiDB-lite"/>
    </source>
</evidence>
<evidence type="ECO:0000259" key="9">
    <source>
        <dbReference type="PROSITE" id="PS51041"/>
    </source>
</evidence>
<evidence type="ECO:0000256" key="3">
    <source>
        <dbReference type="ARBA" id="ARBA00023157"/>
    </source>
</evidence>
<dbReference type="InterPro" id="IPR002049">
    <property type="entry name" value="LE_dom"/>
</dbReference>
<evidence type="ECO:0000259" key="8">
    <source>
        <dbReference type="PROSITE" id="PS50026"/>
    </source>
</evidence>
<feature type="disulfide bond" evidence="4">
    <location>
        <begin position="543"/>
        <end position="552"/>
    </location>
</feature>
<organism evidence="10 11">
    <name type="scientific">Saccoglossus kowalevskii</name>
    <name type="common">Acorn worm</name>
    <dbReference type="NCBI Taxonomy" id="10224"/>
    <lineage>
        <taxon>Eukaryota</taxon>
        <taxon>Metazoa</taxon>
        <taxon>Hemichordata</taxon>
        <taxon>Enteropneusta</taxon>
        <taxon>Harrimaniidae</taxon>
        <taxon>Saccoglossus</taxon>
    </lineage>
</organism>
<feature type="region of interest" description="Disordered" evidence="5">
    <location>
        <begin position="689"/>
        <end position="717"/>
    </location>
</feature>
<dbReference type="PRINTS" id="PR00011">
    <property type="entry name" value="EGFLAMININ"/>
</dbReference>
<dbReference type="SMART" id="SM00180">
    <property type="entry name" value="EGF_Lam"/>
    <property type="match status" value="9"/>
</dbReference>
<dbReference type="Gene3D" id="2.10.25.10">
    <property type="entry name" value="Laminin"/>
    <property type="match status" value="1"/>
</dbReference>
<keyword evidence="2 7" id="KW-0732">Signal</keyword>
<feature type="signal peptide" evidence="7">
    <location>
        <begin position="1"/>
        <end position="21"/>
    </location>
</feature>
<accession>A0ABM0M1I2</accession>
<feature type="domain" description="EGF-like" evidence="8">
    <location>
        <begin position="99"/>
        <end position="139"/>
    </location>
</feature>
<dbReference type="PROSITE" id="PS50026">
    <property type="entry name" value="EGF_3"/>
    <property type="match status" value="5"/>
</dbReference>
<evidence type="ECO:0000256" key="4">
    <source>
        <dbReference type="PROSITE-ProRule" id="PRU00076"/>
    </source>
</evidence>
<feature type="disulfide bond" evidence="4">
    <location>
        <begin position="374"/>
        <end position="383"/>
    </location>
</feature>
<dbReference type="Pfam" id="PF00053">
    <property type="entry name" value="EGF_laminin"/>
    <property type="match status" value="3"/>
</dbReference>
<feature type="domain" description="EMI" evidence="9">
    <location>
        <begin position="28"/>
        <end position="105"/>
    </location>
</feature>
<keyword evidence="10" id="KW-1185">Reference proteome</keyword>
<reference evidence="11" key="1">
    <citation type="submission" date="2025-08" db="UniProtKB">
        <authorList>
            <consortium name="RefSeq"/>
        </authorList>
    </citation>
    <scope>IDENTIFICATION</scope>
    <source>
        <tissue evidence="11">Testes</tissue>
    </source>
</reference>
<dbReference type="PANTHER" id="PTHR24043:SF8">
    <property type="entry name" value="EGF-LIKE DOMAIN-CONTAINING PROTEIN"/>
    <property type="match status" value="1"/>
</dbReference>
<dbReference type="PROSITE" id="PS51041">
    <property type="entry name" value="EMI"/>
    <property type="match status" value="1"/>
</dbReference>
<evidence type="ECO:0000256" key="1">
    <source>
        <dbReference type="ARBA" id="ARBA00022536"/>
    </source>
</evidence>
<dbReference type="CDD" id="cd00055">
    <property type="entry name" value="EGF_Lam"/>
    <property type="match status" value="3"/>
</dbReference>
<name>A0ABM0M1I2_SACKO</name>
<feature type="disulfide bond" evidence="4">
    <location>
        <begin position="417"/>
        <end position="426"/>
    </location>
</feature>
<dbReference type="GeneID" id="102804576"/>
<dbReference type="PROSITE" id="PS00022">
    <property type="entry name" value="EGF_1"/>
    <property type="match status" value="7"/>
</dbReference>
<proteinExistence type="predicted"/>
<keyword evidence="3 4" id="KW-1015">Disulfide bond</keyword>
<feature type="domain" description="EGF-like" evidence="8">
    <location>
        <begin position="482"/>
        <end position="511"/>
    </location>
</feature>
<feature type="domain" description="EGF-like" evidence="8">
    <location>
        <begin position="349"/>
        <end position="384"/>
    </location>
</feature>
<comment type="caution">
    <text evidence="4">Lacks conserved residue(s) required for the propagation of feature annotation.</text>
</comment>
<protein>
    <submittedName>
        <fullName evidence="11">Multiple epidermal growth factor-like domains protein 11-like</fullName>
    </submittedName>
</protein>
<sequence length="1334" mass="144932">MSCLIHVGCAVLAMTVFLSSAQKLDVTGDNVCQIQKTMKYTYSTERHVGFEEYDKICEHNGRPYNCTGYRRLYGIVYRLAYRMEPDTECCEGWQRSHPNDTQCSQPVCRYTCVHGRCMIDQYGAKSCDCDLGYYGSACHAECPNGRFGSGCQGVCNCPVDSVCNRVDGSCICKHGLTGTGCDIPCDSTHYGPNCSQTCDCKNGASCDRFHGNCVCGPGWIGPRCDQPCQSGFYGDRCDSRCRCYNNAPCDPIDGACQCTAGWMGTYCTAPCPEGRYGADCKYVCQCSQHATCDRYDGCQCHTGWMGTHCNETCQRGYYGDGCVNKCNCPHGVPCDPVNGACTECPDGSYGYQCKQVCECQNNAKCDSIDGSCDCPAGWTGRSCDVRCDEMHYGPNCESTCICQNGGICDAVDGRCTCMPGWKGEDCASRCAIGYYGRGCSKKCRCRKLTMCDPVSGKCKCDPGYRGRRCNKPCKTGYYGDCRQRCNCQNNGTCNHVTGCVCAPGWIGDNCDNKCPPGYYGDQCQTLCDCKHGGHCHHIEGCQCLPGWKGPDCSDPCNHGYHGEGCNHICPSTCSENGACDHVTGTCLSCPAGLTGSLCDSSCPEGFYGPGCNEICSCVVNHLCDPVTGVCIVSSTFLSTQSVTQSVEEGLSEVRTKNEFTEVRPRSEFSEVRPRSESYRTTMITQVEKSKSNQTATFRSSGITQLSKKTDKITERQSERKTLFRTTPSQVILSSTIKESEREESTTRMHSETILTSPTVAKLTKTSLQSTAHVGISTTDMTSLPGSSSNIISNMVSPKLAIPSYSVSHRNDDVSTTTISTNNFDDVDIDQSAEETSDTRNMRGTVQPIHNKASAYVTNSPPHYSRMITADTLTNQTIEYISATQLDFKMRTKPETFTAIGFGTDVGQLASKSNKNVRMHTDNPNDDTNENLDSTDMIKILSTKLDSTTDIADLGNSTDTTKISSTKLDSITDIADLDSTDTTKISSTKLDSITDIADLDSTDMTNISSTKLDSITDIADFNSNDTTKILSTESGSIADIDDLDSKDMTMMISSTESHILDKTGNDHTLGFHNENVDQSRSVSESVSSRAPTIFDGFDESSGWQTGTDDMDISTSGDSDSFIKTISQNRPSSVSMVETTLVTRNAIVTMDTKQLIRDSNKVSNSYKSDALILSILVSVLVFLVIVVVVFVYLLFQKDIISKWRHERNGSCSSSRKSVVLETSPGNHGNNDREDLARNFVETSFSTFLSPVGQHSCSAQDGDDIMCICCGDDDSVSGIGVTSATNYNHPHYATTASSVDSGVGHEERNNAPSIFVGDINAESAHAPAPKPFKQSDL</sequence>
<evidence type="ECO:0000256" key="2">
    <source>
        <dbReference type="ARBA" id="ARBA00022729"/>
    </source>
</evidence>
<dbReference type="InterPro" id="IPR042635">
    <property type="entry name" value="MEGF10/SREC1/2-like"/>
</dbReference>
<keyword evidence="6" id="KW-0472">Membrane</keyword>
<gene>
    <name evidence="11" type="primary">LOC102804576</name>
</gene>
<feature type="chain" id="PRO_5046489508" evidence="7">
    <location>
        <begin position="22"/>
        <end position="1334"/>
    </location>
</feature>
<feature type="transmembrane region" description="Helical" evidence="6">
    <location>
        <begin position="1168"/>
        <end position="1193"/>
    </location>
</feature>
<feature type="disulfide bond" evidence="4">
    <location>
        <begin position="501"/>
        <end position="510"/>
    </location>
</feature>
<dbReference type="InterPro" id="IPR011489">
    <property type="entry name" value="EMI_domain"/>
</dbReference>
<evidence type="ECO:0000313" key="11">
    <source>
        <dbReference type="RefSeq" id="XP_006813873.1"/>
    </source>
</evidence>
<dbReference type="RefSeq" id="XP_006813873.1">
    <property type="nucleotide sequence ID" value="XM_006813810.1"/>
</dbReference>
<keyword evidence="6" id="KW-1133">Transmembrane helix</keyword>
<dbReference type="Gene3D" id="2.170.300.10">
    <property type="entry name" value="Tie2 ligand-binding domain superfamily"/>
    <property type="match status" value="4"/>
</dbReference>
<dbReference type="Proteomes" id="UP000694865">
    <property type="component" value="Unplaced"/>
</dbReference>
<keyword evidence="1 4" id="KW-0245">EGF-like domain</keyword>
<feature type="domain" description="EGF-like" evidence="8">
    <location>
        <begin position="519"/>
        <end position="553"/>
    </location>
</feature>
<evidence type="ECO:0000313" key="10">
    <source>
        <dbReference type="Proteomes" id="UP000694865"/>
    </source>
</evidence>
<dbReference type="InterPro" id="IPR000742">
    <property type="entry name" value="EGF"/>
</dbReference>
<dbReference type="SMART" id="SM00181">
    <property type="entry name" value="EGF"/>
    <property type="match status" value="11"/>
</dbReference>
<keyword evidence="6" id="KW-0812">Transmembrane</keyword>
<dbReference type="PANTHER" id="PTHR24043">
    <property type="entry name" value="SCAVENGER RECEPTOR CLASS F"/>
    <property type="match status" value="1"/>
</dbReference>
<evidence type="ECO:0000256" key="6">
    <source>
        <dbReference type="SAM" id="Phobius"/>
    </source>
</evidence>
<evidence type="ECO:0000256" key="7">
    <source>
        <dbReference type="SAM" id="SignalP"/>
    </source>
</evidence>
<feature type="compositionally biased region" description="Basic and acidic residues" evidence="5">
    <location>
        <begin position="707"/>
        <end position="717"/>
    </location>
</feature>
<feature type="domain" description="EGF-like" evidence="8">
    <location>
        <begin position="392"/>
        <end position="427"/>
    </location>
</feature>
<feature type="compositionally biased region" description="Polar residues" evidence="5">
    <location>
        <begin position="689"/>
        <end position="706"/>
    </location>
</feature>